<evidence type="ECO:0000256" key="1">
    <source>
        <dbReference type="SAM" id="MobiDB-lite"/>
    </source>
</evidence>
<feature type="compositionally biased region" description="Basic and acidic residues" evidence="1">
    <location>
        <begin position="143"/>
        <end position="153"/>
    </location>
</feature>
<evidence type="ECO:0000313" key="2">
    <source>
        <dbReference type="EMBL" id="KAF1938602.1"/>
    </source>
</evidence>
<feature type="compositionally biased region" description="Basic and acidic residues" evidence="1">
    <location>
        <begin position="57"/>
        <end position="70"/>
    </location>
</feature>
<dbReference type="Proteomes" id="UP000800038">
    <property type="component" value="Unassembled WGS sequence"/>
</dbReference>
<feature type="region of interest" description="Disordered" evidence="1">
    <location>
        <begin position="136"/>
        <end position="233"/>
    </location>
</feature>
<dbReference type="AlphaFoldDB" id="A0A6A5SFG8"/>
<accession>A0A6A5SFG8</accession>
<dbReference type="EMBL" id="ML976100">
    <property type="protein sequence ID" value="KAF1938602.1"/>
    <property type="molecule type" value="Genomic_DNA"/>
</dbReference>
<feature type="compositionally biased region" description="Basic and acidic residues" evidence="1">
    <location>
        <begin position="213"/>
        <end position="223"/>
    </location>
</feature>
<sequence>MMQTLQDRYTWMRLFEGNWVATVLLGQHVTSKSQDIRRKDKKKQQYKAKKQAKTSNTKKDDGDREDKDAKEEEEDGEDSDNKHTLPYHTHAMRADSGMATSLTLALSPADGTPIDRTETAKLRREELVEMIQRLQADAARATEVPKRPDFRGSERKKRHSADTDSNLDNIDSDTTPPPTTKNTKKKLVAKAKTAAEKKSTNAPLLTKPINVEEESKFSKDNMEILHASTSKHS</sequence>
<reference evidence="2" key="1">
    <citation type="journal article" date="2020" name="Stud. Mycol.">
        <title>101 Dothideomycetes genomes: a test case for predicting lifestyles and emergence of pathogens.</title>
        <authorList>
            <person name="Haridas S."/>
            <person name="Albert R."/>
            <person name="Binder M."/>
            <person name="Bloem J."/>
            <person name="Labutti K."/>
            <person name="Salamov A."/>
            <person name="Andreopoulos B."/>
            <person name="Baker S."/>
            <person name="Barry K."/>
            <person name="Bills G."/>
            <person name="Bluhm B."/>
            <person name="Cannon C."/>
            <person name="Castanera R."/>
            <person name="Culley D."/>
            <person name="Daum C."/>
            <person name="Ezra D."/>
            <person name="Gonzalez J."/>
            <person name="Henrissat B."/>
            <person name="Kuo A."/>
            <person name="Liang C."/>
            <person name="Lipzen A."/>
            <person name="Lutzoni F."/>
            <person name="Magnuson J."/>
            <person name="Mondo S."/>
            <person name="Nolan M."/>
            <person name="Ohm R."/>
            <person name="Pangilinan J."/>
            <person name="Park H.-J."/>
            <person name="Ramirez L."/>
            <person name="Alfaro M."/>
            <person name="Sun H."/>
            <person name="Tritt A."/>
            <person name="Yoshinaga Y."/>
            <person name="Zwiers L.-H."/>
            <person name="Turgeon B."/>
            <person name="Goodwin S."/>
            <person name="Spatafora J."/>
            <person name="Crous P."/>
            <person name="Grigoriev I."/>
        </authorList>
    </citation>
    <scope>NUCLEOTIDE SEQUENCE</scope>
    <source>
        <strain evidence="2">CBS 161.51</strain>
    </source>
</reference>
<protein>
    <submittedName>
        <fullName evidence="2">Uncharacterized protein</fullName>
    </submittedName>
</protein>
<feature type="compositionally biased region" description="Basic residues" evidence="1">
    <location>
        <begin position="39"/>
        <end position="52"/>
    </location>
</feature>
<feature type="compositionally biased region" description="Polar residues" evidence="1">
    <location>
        <begin position="163"/>
        <end position="173"/>
    </location>
</feature>
<feature type="region of interest" description="Disordered" evidence="1">
    <location>
        <begin position="30"/>
        <end position="87"/>
    </location>
</feature>
<gene>
    <name evidence="2" type="ORF">EJ02DRAFT_468790</name>
</gene>
<keyword evidence="3" id="KW-1185">Reference proteome</keyword>
<evidence type="ECO:0000313" key="3">
    <source>
        <dbReference type="Proteomes" id="UP000800038"/>
    </source>
</evidence>
<organism evidence="2 3">
    <name type="scientific">Clathrospora elynae</name>
    <dbReference type="NCBI Taxonomy" id="706981"/>
    <lineage>
        <taxon>Eukaryota</taxon>
        <taxon>Fungi</taxon>
        <taxon>Dikarya</taxon>
        <taxon>Ascomycota</taxon>
        <taxon>Pezizomycotina</taxon>
        <taxon>Dothideomycetes</taxon>
        <taxon>Pleosporomycetidae</taxon>
        <taxon>Pleosporales</taxon>
        <taxon>Diademaceae</taxon>
        <taxon>Clathrospora</taxon>
    </lineage>
</organism>
<proteinExistence type="predicted"/>
<name>A0A6A5SFG8_9PLEO</name>